<reference evidence="2 3" key="1">
    <citation type="journal article" date="2013" name="Genome Announc.">
        <title>Complete Genome Sequence of Mycoplasma hyorhinis Strain SK76.</title>
        <authorList>
            <person name="Goodison S."/>
            <person name="Urquidi V."/>
            <person name="Kumar D."/>
            <person name="Reyes L."/>
            <person name="Rosser C.J."/>
        </authorList>
    </citation>
    <scope>NUCLEOTIDE SEQUENCE [LARGE SCALE GENOMIC DNA]</scope>
    <source>
        <strain evidence="2 3">SK76</strain>
    </source>
</reference>
<name>A0AAI8FDN9_MESHY</name>
<protein>
    <submittedName>
        <fullName evidence="2">Uncharacterized protein</fullName>
    </submittedName>
</protein>
<dbReference type="AlphaFoldDB" id="A0AAI8FDN9"/>
<evidence type="ECO:0000313" key="2">
    <source>
        <dbReference type="EMBL" id="AFX74121.1"/>
    </source>
</evidence>
<feature type="transmembrane region" description="Helical" evidence="1">
    <location>
        <begin position="299"/>
        <end position="320"/>
    </location>
</feature>
<gene>
    <name evidence="2" type="ORF">MOS_192</name>
</gene>
<organism evidence="2 3">
    <name type="scientific">Mesomycoplasma hyorhinis SK76</name>
    <dbReference type="NCBI Taxonomy" id="1118964"/>
    <lineage>
        <taxon>Bacteria</taxon>
        <taxon>Bacillati</taxon>
        <taxon>Mycoplasmatota</taxon>
        <taxon>Mycoplasmoidales</taxon>
        <taxon>Metamycoplasmataceae</taxon>
        <taxon>Mesomycoplasma</taxon>
    </lineage>
</organism>
<dbReference type="KEGG" id="mhs:MOS_192"/>
<keyword evidence="1" id="KW-1133">Transmembrane helix</keyword>
<feature type="transmembrane region" description="Helical" evidence="1">
    <location>
        <begin position="271"/>
        <end position="293"/>
    </location>
</feature>
<evidence type="ECO:0000313" key="3">
    <source>
        <dbReference type="Proteomes" id="UP000009399"/>
    </source>
</evidence>
<feature type="transmembrane region" description="Helical" evidence="1">
    <location>
        <begin position="67"/>
        <end position="86"/>
    </location>
</feature>
<evidence type="ECO:0000256" key="1">
    <source>
        <dbReference type="SAM" id="Phobius"/>
    </source>
</evidence>
<dbReference type="Proteomes" id="UP000009399">
    <property type="component" value="Chromosome"/>
</dbReference>
<dbReference type="EMBL" id="CP003914">
    <property type="protein sequence ID" value="AFX74121.1"/>
    <property type="molecule type" value="Genomic_DNA"/>
</dbReference>
<sequence length="402" mass="48626">MTKEKFKFYNFLNFKIKKLSIFTSFFFILRVIFSILLAVNVVILEFISINIWSKAKVDKLFENIPFFVYWIFFSFLLVSFISLIIYKRIKNKKQELLLKCYQGFYYLFESFKYKDIFLRENNLLEEFENFQEQDYKRKTITFGFVKIFQKLTLIFFWNSIFGKLMFSFKTPSVPSLYYMFSSKNEYSSAYTPGYDRKRKNEYQEFLLNFDLQDERKICPNESFQEFMIKAGLQKECIEEFNKHQNFQDLINTEFFKLLDNQNFVNKWASRIFTLQFSAILILIFNIIILFQLSEIQFHSGIFLGLSFAIWMFTSGLWSLIEWSIYVKNLAFFVMTNFNNLDLISDKVSEENKKILENFDNLSEKEKIKVYKIYQLTSLQRLLKNPYVSLLTFSTLFKYKVKD</sequence>
<keyword evidence="1" id="KW-0812">Transmembrane</keyword>
<keyword evidence="1" id="KW-0472">Membrane</keyword>
<accession>A0AAI8FDN9</accession>
<dbReference type="RefSeq" id="WP_015084056.1">
    <property type="nucleotide sequence ID" value="NC_019552.1"/>
</dbReference>
<dbReference type="GeneID" id="93248317"/>
<feature type="transmembrane region" description="Helical" evidence="1">
    <location>
        <begin position="21"/>
        <end position="47"/>
    </location>
</feature>
<proteinExistence type="predicted"/>